<evidence type="ECO:0000256" key="2">
    <source>
        <dbReference type="SAM" id="MobiDB-lite"/>
    </source>
</evidence>
<keyword evidence="3" id="KW-0812">Transmembrane</keyword>
<dbReference type="SUPFAM" id="SSF48452">
    <property type="entry name" value="TPR-like"/>
    <property type="match status" value="1"/>
</dbReference>
<dbReference type="EMBL" id="LBZM01000043">
    <property type="protein sequence ID" value="KKR70858.1"/>
    <property type="molecule type" value="Genomic_DNA"/>
</dbReference>
<keyword evidence="3" id="KW-0472">Membrane</keyword>
<gene>
    <name evidence="4" type="ORF">UU14_C0043G0003</name>
</gene>
<sequence>MKFKNIKKKSPPAGGNNTKFPSNSRSITENFKSSFPKINHATLFKIYGGALRLFVVLIFAVAVVVVGYDLQKNLQTKQNIDQQRESLSKDLNFWISFLAKHQNYPDAYFQAAVLEYKLRDSSKAKMYLEKGLSLDPNSENGRKIKEFLRNKLYF</sequence>
<organism evidence="4 5">
    <name type="scientific">Candidatus Roizmanbacteria bacterium GW2011_GWB1_40_7</name>
    <dbReference type="NCBI Taxonomy" id="1618482"/>
    <lineage>
        <taxon>Bacteria</taxon>
        <taxon>Candidatus Roizmaniibacteriota</taxon>
    </lineage>
</organism>
<keyword evidence="1" id="KW-0802">TPR repeat</keyword>
<evidence type="ECO:0000256" key="3">
    <source>
        <dbReference type="SAM" id="Phobius"/>
    </source>
</evidence>
<feature type="repeat" description="TPR" evidence="1">
    <location>
        <begin position="105"/>
        <end position="138"/>
    </location>
</feature>
<reference evidence="4 5" key="1">
    <citation type="journal article" date="2015" name="Nature">
        <title>rRNA introns, odd ribosomes, and small enigmatic genomes across a large radiation of phyla.</title>
        <authorList>
            <person name="Brown C.T."/>
            <person name="Hug L.A."/>
            <person name="Thomas B.C."/>
            <person name="Sharon I."/>
            <person name="Castelle C.J."/>
            <person name="Singh A."/>
            <person name="Wilkins M.J."/>
            <person name="Williams K.H."/>
            <person name="Banfield J.F."/>
        </authorList>
    </citation>
    <scope>NUCLEOTIDE SEQUENCE [LARGE SCALE GENOMIC DNA]</scope>
</reference>
<name>A0A0G0T1C4_9BACT</name>
<dbReference type="Gene3D" id="1.25.40.10">
    <property type="entry name" value="Tetratricopeptide repeat domain"/>
    <property type="match status" value="1"/>
</dbReference>
<comment type="caution">
    <text evidence="4">The sequence shown here is derived from an EMBL/GenBank/DDBJ whole genome shotgun (WGS) entry which is preliminary data.</text>
</comment>
<evidence type="ECO:0000313" key="4">
    <source>
        <dbReference type="EMBL" id="KKR70858.1"/>
    </source>
</evidence>
<dbReference type="PROSITE" id="PS50005">
    <property type="entry name" value="TPR"/>
    <property type="match status" value="1"/>
</dbReference>
<accession>A0A0G0T1C4</accession>
<dbReference type="InterPro" id="IPR011990">
    <property type="entry name" value="TPR-like_helical_dom_sf"/>
</dbReference>
<proteinExistence type="predicted"/>
<dbReference type="InterPro" id="IPR019734">
    <property type="entry name" value="TPR_rpt"/>
</dbReference>
<feature type="compositionally biased region" description="Polar residues" evidence="2">
    <location>
        <begin position="15"/>
        <end position="25"/>
    </location>
</feature>
<feature type="compositionally biased region" description="Basic residues" evidence="2">
    <location>
        <begin position="1"/>
        <end position="10"/>
    </location>
</feature>
<dbReference type="Proteomes" id="UP000034664">
    <property type="component" value="Unassembled WGS sequence"/>
</dbReference>
<feature type="transmembrane region" description="Helical" evidence="3">
    <location>
        <begin position="46"/>
        <end position="68"/>
    </location>
</feature>
<keyword evidence="3" id="KW-1133">Transmembrane helix</keyword>
<evidence type="ECO:0000313" key="5">
    <source>
        <dbReference type="Proteomes" id="UP000034664"/>
    </source>
</evidence>
<protein>
    <submittedName>
        <fullName evidence="4">Uncharacterized protein</fullName>
    </submittedName>
</protein>
<feature type="region of interest" description="Disordered" evidence="2">
    <location>
        <begin position="1"/>
        <end position="25"/>
    </location>
</feature>
<evidence type="ECO:0000256" key="1">
    <source>
        <dbReference type="PROSITE-ProRule" id="PRU00339"/>
    </source>
</evidence>
<dbReference type="AlphaFoldDB" id="A0A0G0T1C4"/>